<evidence type="ECO:0000313" key="3">
    <source>
        <dbReference type="Proteomes" id="UP000766609"/>
    </source>
</evidence>
<evidence type="ECO:0000256" key="1">
    <source>
        <dbReference type="SAM" id="Phobius"/>
    </source>
</evidence>
<keyword evidence="1" id="KW-0472">Membrane</keyword>
<feature type="transmembrane region" description="Helical" evidence="1">
    <location>
        <begin position="52"/>
        <end position="71"/>
    </location>
</feature>
<keyword evidence="1" id="KW-1133">Transmembrane helix</keyword>
<keyword evidence="3" id="KW-1185">Reference proteome</keyword>
<evidence type="ECO:0000313" key="2">
    <source>
        <dbReference type="EMBL" id="MBY5951099.1"/>
    </source>
</evidence>
<organism evidence="2 3">
    <name type="scientific">Algoriphagus marincola</name>
    <dbReference type="NCBI Taxonomy" id="264027"/>
    <lineage>
        <taxon>Bacteria</taxon>
        <taxon>Pseudomonadati</taxon>
        <taxon>Bacteroidota</taxon>
        <taxon>Cytophagia</taxon>
        <taxon>Cytophagales</taxon>
        <taxon>Cyclobacteriaceae</taxon>
        <taxon>Algoriphagus</taxon>
    </lineage>
</organism>
<dbReference type="RefSeq" id="WP_222583890.1">
    <property type="nucleotide sequence ID" value="NZ_JAHVHP010000002.1"/>
</dbReference>
<sequence length="82" mass="9475">MFDLSWSPDFYQSERITESEPFFIGHIKLLNSFDSLPSQKILPLSFFTDQDLIQTFGFLIPVALPMVYEFARGGRKQPVEAQ</sequence>
<dbReference type="Proteomes" id="UP000766609">
    <property type="component" value="Unassembled WGS sequence"/>
</dbReference>
<gene>
    <name evidence="2" type="ORF">KUV23_08965</name>
</gene>
<proteinExistence type="predicted"/>
<name>A0ABS7N474_9BACT</name>
<accession>A0ABS7N474</accession>
<keyword evidence="1" id="KW-0812">Transmembrane</keyword>
<dbReference type="EMBL" id="JAHVHP010000002">
    <property type="protein sequence ID" value="MBY5951099.1"/>
    <property type="molecule type" value="Genomic_DNA"/>
</dbReference>
<comment type="caution">
    <text evidence="2">The sequence shown here is derived from an EMBL/GenBank/DDBJ whole genome shotgun (WGS) entry which is preliminary data.</text>
</comment>
<reference evidence="2 3" key="1">
    <citation type="submission" date="2021-06" db="EMBL/GenBank/DDBJ databases">
        <title>44 bacteria genomes isolated from Dapeng, Shenzhen.</title>
        <authorList>
            <person name="Zheng W."/>
            <person name="Yu S."/>
            <person name="Huang Y."/>
        </authorList>
    </citation>
    <scope>NUCLEOTIDE SEQUENCE [LARGE SCALE GENOMIC DNA]</scope>
    <source>
        <strain evidence="2 3">DP5N14-6</strain>
    </source>
</reference>
<protein>
    <submittedName>
        <fullName evidence="2">Uncharacterized protein</fullName>
    </submittedName>
</protein>